<name>A0A1I1Q9G1_RUMAL</name>
<dbReference type="OrthoDB" id="9963774at2"/>
<dbReference type="EMBL" id="FOKQ01000044">
    <property type="protein sequence ID" value="SFD18741.1"/>
    <property type="molecule type" value="Genomic_DNA"/>
</dbReference>
<organism evidence="2 3">
    <name type="scientific">Ruminococcus albus</name>
    <dbReference type="NCBI Taxonomy" id="1264"/>
    <lineage>
        <taxon>Bacteria</taxon>
        <taxon>Bacillati</taxon>
        <taxon>Bacillota</taxon>
        <taxon>Clostridia</taxon>
        <taxon>Eubacteriales</taxon>
        <taxon>Oscillospiraceae</taxon>
        <taxon>Ruminococcus</taxon>
    </lineage>
</organism>
<protein>
    <recommendedName>
        <fullName evidence="4">DUF4340 domain-containing protein</fullName>
    </recommendedName>
</protein>
<evidence type="ECO:0000313" key="2">
    <source>
        <dbReference type="EMBL" id="SFD18741.1"/>
    </source>
</evidence>
<evidence type="ECO:0008006" key="4">
    <source>
        <dbReference type="Google" id="ProtNLM"/>
    </source>
</evidence>
<gene>
    <name evidence="2" type="ORF">SAMN02910406_03336</name>
</gene>
<keyword evidence="1" id="KW-0812">Transmembrane</keyword>
<dbReference type="AlphaFoldDB" id="A0A1I1Q9G1"/>
<dbReference type="Proteomes" id="UP000182192">
    <property type="component" value="Unassembled WGS sequence"/>
</dbReference>
<reference evidence="2 3" key="1">
    <citation type="submission" date="2016-10" db="EMBL/GenBank/DDBJ databases">
        <authorList>
            <person name="de Groot N.N."/>
        </authorList>
    </citation>
    <scope>NUCLEOTIDE SEQUENCE [LARGE SCALE GENOMIC DNA]</scope>
    <source>
        <strain evidence="2 3">AR67</strain>
    </source>
</reference>
<accession>A0A1I1Q9G1</accession>
<keyword evidence="1" id="KW-0472">Membrane</keyword>
<feature type="transmembrane region" description="Helical" evidence="1">
    <location>
        <begin position="6"/>
        <end position="26"/>
    </location>
</feature>
<evidence type="ECO:0000313" key="3">
    <source>
        <dbReference type="Proteomes" id="UP000182192"/>
    </source>
</evidence>
<proteinExistence type="predicted"/>
<evidence type="ECO:0000256" key="1">
    <source>
        <dbReference type="SAM" id="Phobius"/>
    </source>
</evidence>
<sequence length="178" mass="20307">MKKKGIIVTIAILAVLTIVLIILFYFKQNKIDVNMDVKNITLVYRSGNYAYDRKDDLYTIERDGTIRYHDMKKENINTTLISIVIALLQDSDSIVGTSEEIPEDILEAVELQNLTELKYKSELGDSDAPDTVYYILVETNTSIELINIASYSGRNKLSDFKLRQETIDFINSAIKDVK</sequence>
<keyword evidence="1" id="KW-1133">Transmembrane helix</keyword>
<dbReference type="RefSeq" id="WP_074963119.1">
    <property type="nucleotide sequence ID" value="NZ_FOKQ01000044.1"/>
</dbReference>